<dbReference type="OrthoDB" id="112889at2"/>
<dbReference type="Pfam" id="PF13519">
    <property type="entry name" value="VWA_2"/>
    <property type="match status" value="1"/>
</dbReference>
<dbReference type="HOGENOM" id="CLU_844406_0_0_0"/>
<evidence type="ECO:0000313" key="3">
    <source>
        <dbReference type="EMBL" id="ABJ84356.1"/>
    </source>
</evidence>
<keyword evidence="1" id="KW-0732">Signal</keyword>
<evidence type="ECO:0000256" key="1">
    <source>
        <dbReference type="SAM" id="SignalP"/>
    </source>
</evidence>
<dbReference type="SMART" id="SM00327">
    <property type="entry name" value="VWA"/>
    <property type="match status" value="1"/>
</dbReference>
<dbReference type="InterPro" id="IPR036465">
    <property type="entry name" value="vWFA_dom_sf"/>
</dbReference>
<feature type="domain" description="VWFA" evidence="2">
    <location>
        <begin position="89"/>
        <end position="259"/>
    </location>
</feature>
<organism evidence="3">
    <name type="scientific">Solibacter usitatus (strain Ellin6076)</name>
    <dbReference type="NCBI Taxonomy" id="234267"/>
    <lineage>
        <taxon>Bacteria</taxon>
        <taxon>Pseudomonadati</taxon>
        <taxon>Acidobacteriota</taxon>
        <taxon>Terriglobia</taxon>
        <taxon>Bryobacterales</taxon>
        <taxon>Solibacteraceae</taxon>
        <taxon>Candidatus Solibacter</taxon>
    </lineage>
</organism>
<dbReference type="STRING" id="234267.Acid_3383"/>
<dbReference type="SUPFAM" id="SSF53300">
    <property type="entry name" value="vWA-like"/>
    <property type="match status" value="1"/>
</dbReference>
<dbReference type="NCBIfam" id="TIGR03436">
    <property type="entry name" value="acidobact_VWFA"/>
    <property type="match status" value="1"/>
</dbReference>
<dbReference type="eggNOG" id="COG2304">
    <property type="taxonomic scope" value="Bacteria"/>
</dbReference>
<accession>Q021N1</accession>
<dbReference type="KEGG" id="sus:Acid_3383"/>
<protein>
    <submittedName>
        <fullName evidence="3">von Willebrand factor, type A</fullName>
    </submittedName>
</protein>
<name>Q021N1_SOLUE</name>
<dbReference type="InterPro" id="IPR017802">
    <property type="entry name" value="VWFA-rel_acidobac-type"/>
</dbReference>
<feature type="chain" id="PRO_5004163741" evidence="1">
    <location>
        <begin position="21"/>
        <end position="313"/>
    </location>
</feature>
<dbReference type="EMBL" id="CP000473">
    <property type="protein sequence ID" value="ABJ84356.1"/>
    <property type="molecule type" value="Genomic_DNA"/>
</dbReference>
<feature type="signal peptide" evidence="1">
    <location>
        <begin position="1"/>
        <end position="20"/>
    </location>
</feature>
<proteinExistence type="predicted"/>
<dbReference type="InterPro" id="IPR002035">
    <property type="entry name" value="VWF_A"/>
</dbReference>
<dbReference type="Gene3D" id="3.40.50.410">
    <property type="entry name" value="von Willebrand factor, type A domain"/>
    <property type="match status" value="1"/>
</dbReference>
<dbReference type="AlphaFoldDB" id="Q021N1"/>
<gene>
    <name evidence="3" type="ordered locus">Acid_3383</name>
</gene>
<reference evidence="3" key="1">
    <citation type="submission" date="2006-10" db="EMBL/GenBank/DDBJ databases">
        <title>Complete sequence of Solibacter usitatus Ellin6076.</title>
        <authorList>
            <consortium name="US DOE Joint Genome Institute"/>
            <person name="Copeland A."/>
            <person name="Lucas S."/>
            <person name="Lapidus A."/>
            <person name="Barry K."/>
            <person name="Detter J.C."/>
            <person name="Glavina del Rio T."/>
            <person name="Hammon N."/>
            <person name="Israni S."/>
            <person name="Dalin E."/>
            <person name="Tice H."/>
            <person name="Pitluck S."/>
            <person name="Thompson L.S."/>
            <person name="Brettin T."/>
            <person name="Bruce D."/>
            <person name="Han C."/>
            <person name="Tapia R."/>
            <person name="Gilna P."/>
            <person name="Schmutz J."/>
            <person name="Larimer F."/>
            <person name="Land M."/>
            <person name="Hauser L."/>
            <person name="Kyrpides N."/>
            <person name="Mikhailova N."/>
            <person name="Janssen P.H."/>
            <person name="Kuske C.R."/>
            <person name="Richardson P."/>
        </authorList>
    </citation>
    <scope>NUCLEOTIDE SEQUENCE</scope>
    <source>
        <strain evidence="3">Ellin6076</strain>
    </source>
</reference>
<dbReference type="InParanoid" id="Q021N1"/>
<sequence length="313" mass="34372" precursor="true">MQYRFPLLALALLAIPLVSSQIDSRARYKVEVNMVVLNFSVTDKSGNPITGLKPTDMRIFEDGIPQKLASFAEGSTVFRLVDDAPGSPGTAVFVLFDTSNRMYNSYPYVRDAIAEFIRRLEPVDSAAIYTFSRNLYRAAPLTRDHVRAGAGLDNISAGDDSALFNALLLTLRDAAEVPGRKAIVVFSNSSDNASVLSPYDVGRLAVNEGVPIYVISTRDGVQDPVTNSALHYLTAATGGKLYSARTWQKQAGAFQAIREDIRNSYTAYYYPAPNPNQGFRNIKIELLSPGSGSWHILARPGYEPHRELSNRAN</sequence>
<evidence type="ECO:0000259" key="2">
    <source>
        <dbReference type="SMART" id="SM00327"/>
    </source>
</evidence>